<evidence type="ECO:0000256" key="1">
    <source>
        <dbReference type="ARBA" id="ARBA00022679"/>
    </source>
</evidence>
<comment type="caution">
    <text evidence="2">The sequence shown here is derived from an EMBL/GenBank/DDBJ whole genome shotgun (WGS) entry which is preliminary data.</text>
</comment>
<dbReference type="EMBL" id="JARJLG010000110">
    <property type="protein sequence ID" value="KAJ7743914.1"/>
    <property type="molecule type" value="Genomic_DNA"/>
</dbReference>
<accession>A0AAD7IJX7</accession>
<evidence type="ECO:0000313" key="2">
    <source>
        <dbReference type="EMBL" id="KAJ7743914.1"/>
    </source>
</evidence>
<proteinExistence type="predicted"/>
<sequence>MATHHIVALLIPSWGHVGSYIYLATQMLQRDPTLVITMVEHNSMVPQMEAELLSCEYDTARLRIIGVGDKEMTPGPDMIKNAFRQLGGGWIEHIGKLAQSSGGWPKPQAVHIDYLGGGLAIDPIKKMVGSDCKILVWYSSGLVSMPGTFNDYDFAAIAQEIYVDEARRAGRSLDDILKAVVGARNGSDKLSGRIVKYPGIPDMYDYESVTDSANGAPDGIAPIVVACRKLGQVANGYIVPTATCLEPVGVPQCRALYQKLGQELFTVGLQVHALAWSDTAPAAPTNELVNSFLEKALTQHGPKSVLYISFGSFFFPVSQPQHLEALVTTLLDLEKPFPFIFSLGGKMASLPQELIERVNTSGKGLICDFWVEQRAILQHEGVGWFLSHGGYNSVCESLSQGVPLIMWPTNAEQPLNAALLSSSPDPVAIELLQIRAGSQVRPSLIWGPAITGAVADAAAEFKAVFADARGERGAVLTTNAIRMAKALREARAGEAAAELVRLAAF</sequence>
<dbReference type="PANTHER" id="PTHR48045:SF34">
    <property type="entry name" value="ISOFLAVONE 7-O-GLUCOSYLTRANSFERASE 1-LIKE"/>
    <property type="match status" value="1"/>
</dbReference>
<dbReference type="Gene3D" id="3.40.50.2000">
    <property type="entry name" value="Glycogen Phosphorylase B"/>
    <property type="match status" value="2"/>
</dbReference>
<evidence type="ECO:0000313" key="3">
    <source>
        <dbReference type="Proteomes" id="UP001215280"/>
    </source>
</evidence>
<dbReference type="SUPFAM" id="SSF53756">
    <property type="entry name" value="UDP-Glycosyltransferase/glycogen phosphorylase"/>
    <property type="match status" value="1"/>
</dbReference>
<keyword evidence="1" id="KW-0808">Transferase</keyword>
<dbReference type="GO" id="GO:0008194">
    <property type="term" value="F:UDP-glycosyltransferase activity"/>
    <property type="evidence" value="ECO:0007669"/>
    <property type="project" value="InterPro"/>
</dbReference>
<reference evidence="2" key="1">
    <citation type="submission" date="2023-03" db="EMBL/GenBank/DDBJ databases">
        <title>Massive genome expansion in bonnet fungi (Mycena s.s.) driven by repeated elements and novel gene families across ecological guilds.</title>
        <authorList>
            <consortium name="Lawrence Berkeley National Laboratory"/>
            <person name="Harder C.B."/>
            <person name="Miyauchi S."/>
            <person name="Viragh M."/>
            <person name="Kuo A."/>
            <person name="Thoen E."/>
            <person name="Andreopoulos B."/>
            <person name="Lu D."/>
            <person name="Skrede I."/>
            <person name="Drula E."/>
            <person name="Henrissat B."/>
            <person name="Morin E."/>
            <person name="Kohler A."/>
            <person name="Barry K."/>
            <person name="LaButti K."/>
            <person name="Morin E."/>
            <person name="Salamov A."/>
            <person name="Lipzen A."/>
            <person name="Mereny Z."/>
            <person name="Hegedus B."/>
            <person name="Baldrian P."/>
            <person name="Stursova M."/>
            <person name="Weitz H."/>
            <person name="Taylor A."/>
            <person name="Grigoriev I.V."/>
            <person name="Nagy L.G."/>
            <person name="Martin F."/>
            <person name="Kauserud H."/>
        </authorList>
    </citation>
    <scope>NUCLEOTIDE SEQUENCE</scope>
    <source>
        <strain evidence="2">CBHHK188m</strain>
    </source>
</reference>
<gene>
    <name evidence="2" type="ORF">DFH07DRAFT_890604</name>
</gene>
<dbReference type="InterPro" id="IPR002213">
    <property type="entry name" value="UDP_glucos_trans"/>
</dbReference>
<evidence type="ECO:0008006" key="4">
    <source>
        <dbReference type="Google" id="ProtNLM"/>
    </source>
</evidence>
<organism evidence="2 3">
    <name type="scientific">Mycena maculata</name>
    <dbReference type="NCBI Taxonomy" id="230809"/>
    <lineage>
        <taxon>Eukaryota</taxon>
        <taxon>Fungi</taxon>
        <taxon>Dikarya</taxon>
        <taxon>Basidiomycota</taxon>
        <taxon>Agaricomycotina</taxon>
        <taxon>Agaricomycetes</taxon>
        <taxon>Agaricomycetidae</taxon>
        <taxon>Agaricales</taxon>
        <taxon>Marasmiineae</taxon>
        <taxon>Mycenaceae</taxon>
        <taxon>Mycena</taxon>
    </lineage>
</organism>
<dbReference type="AlphaFoldDB" id="A0AAD7IJX7"/>
<protein>
    <recommendedName>
        <fullName evidence="4">Glycosyltransferase family 1 protein</fullName>
    </recommendedName>
</protein>
<dbReference type="Proteomes" id="UP001215280">
    <property type="component" value="Unassembled WGS sequence"/>
</dbReference>
<dbReference type="Pfam" id="PF00201">
    <property type="entry name" value="UDPGT"/>
    <property type="match status" value="1"/>
</dbReference>
<keyword evidence="3" id="KW-1185">Reference proteome</keyword>
<dbReference type="PANTHER" id="PTHR48045">
    <property type="entry name" value="UDP-GLYCOSYLTRANSFERASE 72B1"/>
    <property type="match status" value="1"/>
</dbReference>
<name>A0AAD7IJX7_9AGAR</name>